<evidence type="ECO:0000313" key="3">
    <source>
        <dbReference type="Proteomes" id="UP000270678"/>
    </source>
</evidence>
<organism evidence="2 3">
    <name type="scientific">Paenibacillus lutimineralis</name>
    <dbReference type="NCBI Taxonomy" id="2707005"/>
    <lineage>
        <taxon>Bacteria</taxon>
        <taxon>Bacillati</taxon>
        <taxon>Bacillota</taxon>
        <taxon>Bacilli</taxon>
        <taxon>Bacillales</taxon>
        <taxon>Paenibacillaceae</taxon>
        <taxon>Paenibacillus</taxon>
    </lineage>
</organism>
<dbReference type="CDD" id="cd01635">
    <property type="entry name" value="Glycosyltransferase_GTB-type"/>
    <property type="match status" value="1"/>
</dbReference>
<evidence type="ECO:0000259" key="1">
    <source>
        <dbReference type="Pfam" id="PF00534"/>
    </source>
</evidence>
<proteinExistence type="predicted"/>
<keyword evidence="3" id="KW-1185">Reference proteome</keyword>
<dbReference type="SUPFAM" id="SSF53756">
    <property type="entry name" value="UDP-Glycosyltransferase/glycogen phosphorylase"/>
    <property type="match status" value="1"/>
</dbReference>
<sequence length="432" mass="49446">MVVFLINRWFSRYLYKLAVYSKPLATRFVSQTTRQKIRRILIGGSVAPTSKSTALTSSYQYIDGINLVGYSRAEMGVGESCRAAANSLHCLEIPFGIINFTGSNSARSEDITWAHKEINKPEFSINIFHINAQEMKDVYTYYGSALFENRYNIGFWHWELPDFPDDWIDNFNFLDEVWVPSTFVGDSISIKSPIPVVKIPHSIEVKISEPRSREYFGLPDNSFLFLSMYDAKSYQERKNPKAAIKAFKMSFDPWDTSVGLVVKANNPSGNSNDIMEIRKLVGDYQNIYIIDKTVSRNDVNALINVTDCFVSLHRSEGFGLVMAEAMYLGKPVIGTNWSSNTDFMNPNNSCLVDFQLISLNNDHGPYKAYQHWADPSILHASKYMTQLVSDKEYYNQIATNGEQYIKEHHSPEKIGRLIRKRMDYIKKFKFGG</sequence>
<feature type="domain" description="Glycosyl transferase family 1" evidence="1">
    <location>
        <begin position="232"/>
        <end position="347"/>
    </location>
</feature>
<dbReference type="Gene3D" id="3.40.50.2000">
    <property type="entry name" value="Glycogen Phosphorylase B"/>
    <property type="match status" value="1"/>
</dbReference>
<protein>
    <submittedName>
        <fullName evidence="2">Glycosyltransferase family 1 protein</fullName>
    </submittedName>
</protein>
<dbReference type="EMBL" id="CP034346">
    <property type="protein sequence ID" value="AZS17521.1"/>
    <property type="molecule type" value="Genomic_DNA"/>
</dbReference>
<dbReference type="OrthoDB" id="440232at2"/>
<dbReference type="Proteomes" id="UP000270678">
    <property type="component" value="Chromosome"/>
</dbReference>
<dbReference type="AlphaFoldDB" id="A0A3Q9IC43"/>
<reference evidence="3" key="1">
    <citation type="submission" date="2018-12" db="EMBL/GenBank/DDBJ databases">
        <title>Complete genome sequence of Paenibacillus sp. MBLB1234.</title>
        <authorList>
            <person name="Nam Y.-D."/>
            <person name="Kang J."/>
            <person name="Chung W.-H."/>
            <person name="Park Y.S."/>
        </authorList>
    </citation>
    <scope>NUCLEOTIDE SEQUENCE [LARGE SCALE GENOMIC DNA]</scope>
    <source>
        <strain evidence="3">MBLB1234</strain>
    </source>
</reference>
<accession>A0A3Q9IC43</accession>
<dbReference type="Pfam" id="PF00534">
    <property type="entry name" value="Glycos_transf_1"/>
    <property type="match status" value="1"/>
</dbReference>
<gene>
    <name evidence="2" type="ORF">EI981_25890</name>
</gene>
<dbReference type="PANTHER" id="PTHR46656">
    <property type="entry name" value="PUTATIVE-RELATED"/>
    <property type="match status" value="1"/>
</dbReference>
<dbReference type="GO" id="GO:0016757">
    <property type="term" value="F:glycosyltransferase activity"/>
    <property type="evidence" value="ECO:0007669"/>
    <property type="project" value="InterPro"/>
</dbReference>
<dbReference type="InterPro" id="IPR001296">
    <property type="entry name" value="Glyco_trans_1"/>
</dbReference>
<dbReference type="PANTHER" id="PTHR46656:SF3">
    <property type="entry name" value="PUTATIVE-RELATED"/>
    <property type="match status" value="1"/>
</dbReference>
<name>A0A3Q9IC43_9BACL</name>
<evidence type="ECO:0000313" key="2">
    <source>
        <dbReference type="EMBL" id="AZS17521.1"/>
    </source>
</evidence>
<dbReference type="KEGG" id="plut:EI981_25890"/>
<keyword evidence="2" id="KW-0808">Transferase</keyword>